<reference evidence="3 4" key="1">
    <citation type="submission" date="2015-11" db="EMBL/GenBank/DDBJ databases">
        <title>Exploring the genomic traits of fungus-feeding bacterial genus Collimonas.</title>
        <authorList>
            <person name="Song C."/>
            <person name="Schmidt R."/>
            <person name="de Jager V."/>
            <person name="Krzyzanowska D."/>
            <person name="Jongedijk E."/>
            <person name="Cankar K."/>
            <person name="Beekwilder J."/>
            <person name="van Veen A."/>
            <person name="de Boer W."/>
            <person name="van Veen J.A."/>
            <person name="Garbeva P."/>
        </authorList>
    </citation>
    <scope>NUCLEOTIDE SEQUENCE [LARGE SCALE GENOMIC DNA]</scope>
    <source>
        <strain evidence="3 4">Ter91</strain>
    </source>
</reference>
<dbReference type="SUPFAM" id="SSF51735">
    <property type="entry name" value="NAD(P)-binding Rossmann-fold domains"/>
    <property type="match status" value="1"/>
</dbReference>
<sequence length="364" mass="39715">MPEASTALPISLHYRANSKQVSTMQNTYQNRQWFYVKRPDGRVGNDHYELRESELEGKLATNEVILRAKYISVDPYIRIQQHERNTYDVPHPLGIVQRAGVVGEVVASASPLYQAGDWVSAYSGWQLYARCHHSELTKLDPSAAPVSTALGVLGMPGRTAWFGLTEAGRPRPGDTLLVSGAAGAVGSLVAQFGKRAGCRVIGIAGGAEKCRFLTETLKLDGAIDYRAHTTPEALSAAIQAATGGVDIYFDNVGGPITDAVIPLIKRRARIIICGAISQYDGGLDTPDLGPRFLQHMLFQRATIQGILARDYTSRMDEMLAIVAPWVKSGEIVFQETYVDGFEQLPEALNSLFEGKNIGKLLVRV</sequence>
<dbReference type="Gene3D" id="3.40.50.720">
    <property type="entry name" value="NAD(P)-binding Rossmann-like Domain"/>
    <property type="match status" value="1"/>
</dbReference>
<dbReference type="KEGG" id="cpra:CPter91_2816"/>
<dbReference type="Proteomes" id="UP000074561">
    <property type="component" value="Chromosome"/>
</dbReference>
<dbReference type="Pfam" id="PF16884">
    <property type="entry name" value="ADH_N_2"/>
    <property type="match status" value="1"/>
</dbReference>
<dbReference type="InterPro" id="IPR036291">
    <property type="entry name" value="NAD(P)-bd_dom_sf"/>
</dbReference>
<evidence type="ECO:0000313" key="3">
    <source>
        <dbReference type="EMBL" id="AMP05162.1"/>
    </source>
</evidence>
<dbReference type="GO" id="GO:0016628">
    <property type="term" value="F:oxidoreductase activity, acting on the CH-CH group of donors, NAD or NADP as acceptor"/>
    <property type="evidence" value="ECO:0007669"/>
    <property type="project" value="InterPro"/>
</dbReference>
<dbReference type="STRING" id="279113.CPter91_2816"/>
<dbReference type="InterPro" id="IPR020843">
    <property type="entry name" value="ER"/>
</dbReference>
<accession>A0A127Q695</accession>
<dbReference type="PANTHER" id="PTHR43205">
    <property type="entry name" value="PROSTAGLANDIN REDUCTASE"/>
    <property type="match status" value="1"/>
</dbReference>
<dbReference type="PATRIC" id="fig|279113.9.peg.2782"/>
<dbReference type="Gene3D" id="3.90.180.10">
    <property type="entry name" value="Medium-chain alcohol dehydrogenases, catalytic domain"/>
    <property type="match status" value="1"/>
</dbReference>
<dbReference type="CDD" id="cd05288">
    <property type="entry name" value="PGDH"/>
    <property type="match status" value="1"/>
</dbReference>
<evidence type="ECO:0000256" key="1">
    <source>
        <dbReference type="ARBA" id="ARBA00023002"/>
    </source>
</evidence>
<evidence type="ECO:0000259" key="2">
    <source>
        <dbReference type="SMART" id="SM00829"/>
    </source>
</evidence>
<dbReference type="Pfam" id="PF00107">
    <property type="entry name" value="ADH_zinc_N"/>
    <property type="match status" value="1"/>
</dbReference>
<dbReference type="SMART" id="SM00829">
    <property type="entry name" value="PKS_ER"/>
    <property type="match status" value="1"/>
</dbReference>
<dbReference type="InterPro" id="IPR013149">
    <property type="entry name" value="ADH-like_C"/>
</dbReference>
<dbReference type="SUPFAM" id="SSF50129">
    <property type="entry name" value="GroES-like"/>
    <property type="match status" value="1"/>
</dbReference>
<protein>
    <submittedName>
        <fullName evidence="3">Zinc-binding dehydrogenase family protein</fullName>
    </submittedName>
</protein>
<dbReference type="InterPro" id="IPR041694">
    <property type="entry name" value="ADH_N_2"/>
</dbReference>
<dbReference type="InterPro" id="IPR011032">
    <property type="entry name" value="GroES-like_sf"/>
</dbReference>
<dbReference type="AlphaFoldDB" id="A0A127Q695"/>
<feature type="domain" description="Enoyl reductase (ER)" evidence="2">
    <location>
        <begin position="41"/>
        <end position="362"/>
    </location>
</feature>
<dbReference type="FunFam" id="3.40.50.720:FF:000121">
    <property type="entry name" value="Prostaglandin reductase 2"/>
    <property type="match status" value="1"/>
</dbReference>
<name>A0A127Q695_9BURK</name>
<organism evidence="3 4">
    <name type="scientific">Collimonas pratensis</name>
    <dbReference type="NCBI Taxonomy" id="279113"/>
    <lineage>
        <taxon>Bacteria</taxon>
        <taxon>Pseudomonadati</taxon>
        <taxon>Pseudomonadota</taxon>
        <taxon>Betaproteobacteria</taxon>
        <taxon>Burkholderiales</taxon>
        <taxon>Oxalobacteraceae</taxon>
        <taxon>Collimonas</taxon>
    </lineage>
</organism>
<gene>
    <name evidence="3" type="ORF">CPter91_2816</name>
</gene>
<keyword evidence="1" id="KW-0560">Oxidoreductase</keyword>
<dbReference type="PANTHER" id="PTHR43205:SF7">
    <property type="entry name" value="PROSTAGLANDIN REDUCTASE 1"/>
    <property type="match status" value="1"/>
</dbReference>
<dbReference type="EMBL" id="CP013234">
    <property type="protein sequence ID" value="AMP05162.1"/>
    <property type="molecule type" value="Genomic_DNA"/>
</dbReference>
<dbReference type="InterPro" id="IPR045010">
    <property type="entry name" value="MDR_fam"/>
</dbReference>
<evidence type="ECO:0000313" key="4">
    <source>
        <dbReference type="Proteomes" id="UP000074561"/>
    </source>
</evidence>
<proteinExistence type="predicted"/>